<keyword evidence="2" id="KW-1003">Cell membrane</keyword>
<comment type="caution">
    <text evidence="7">The sequence shown here is derived from an EMBL/GenBank/DDBJ whole genome shotgun (WGS) entry which is preliminary data.</text>
</comment>
<dbReference type="GO" id="GO:0006865">
    <property type="term" value="P:amino acid transport"/>
    <property type="evidence" value="ECO:0007669"/>
    <property type="project" value="InterPro"/>
</dbReference>
<protein>
    <recommendedName>
        <fullName evidence="9">Lysine transporter LysE</fullName>
    </recommendedName>
</protein>
<comment type="subcellular location">
    <subcellularLocation>
        <location evidence="1">Cell membrane</location>
        <topology evidence="1">Multi-pass membrane protein</topology>
    </subcellularLocation>
</comment>
<feature type="transmembrane region" description="Helical" evidence="6">
    <location>
        <begin position="151"/>
        <end position="172"/>
    </location>
</feature>
<dbReference type="EMBL" id="BMJC01000004">
    <property type="protein sequence ID" value="GGB12583.1"/>
    <property type="molecule type" value="Genomic_DNA"/>
</dbReference>
<dbReference type="GO" id="GO:0005886">
    <property type="term" value="C:plasma membrane"/>
    <property type="evidence" value="ECO:0007669"/>
    <property type="project" value="UniProtKB-SubCell"/>
</dbReference>
<evidence type="ECO:0000256" key="6">
    <source>
        <dbReference type="SAM" id="Phobius"/>
    </source>
</evidence>
<feature type="transmembrane region" description="Helical" evidence="6">
    <location>
        <begin position="117"/>
        <end position="139"/>
    </location>
</feature>
<reference evidence="7" key="1">
    <citation type="journal article" date="2014" name="Int. J. Syst. Evol. Microbiol.">
        <title>Complete genome sequence of Corynebacterium casei LMG S-19264T (=DSM 44701T), isolated from a smear-ripened cheese.</title>
        <authorList>
            <consortium name="US DOE Joint Genome Institute (JGI-PGF)"/>
            <person name="Walter F."/>
            <person name="Albersmeier A."/>
            <person name="Kalinowski J."/>
            <person name="Ruckert C."/>
        </authorList>
    </citation>
    <scope>NUCLEOTIDE SEQUENCE</scope>
    <source>
        <strain evidence="7">CGMCC 1.15448</strain>
    </source>
</reference>
<keyword evidence="3 6" id="KW-0812">Transmembrane</keyword>
<dbReference type="RefSeq" id="WP_188935053.1">
    <property type="nucleotide sequence ID" value="NZ_BMJC01000004.1"/>
</dbReference>
<dbReference type="AlphaFoldDB" id="A0A8J2XUM0"/>
<evidence type="ECO:0000256" key="1">
    <source>
        <dbReference type="ARBA" id="ARBA00004651"/>
    </source>
</evidence>
<feature type="transmembrane region" description="Helical" evidence="6">
    <location>
        <begin position="41"/>
        <end position="64"/>
    </location>
</feature>
<evidence type="ECO:0000256" key="4">
    <source>
        <dbReference type="ARBA" id="ARBA00022989"/>
    </source>
</evidence>
<keyword evidence="5 6" id="KW-0472">Membrane</keyword>
<dbReference type="Proteomes" id="UP000607559">
    <property type="component" value="Unassembled WGS sequence"/>
</dbReference>
<proteinExistence type="predicted"/>
<feature type="transmembrane region" description="Helical" evidence="6">
    <location>
        <begin position="184"/>
        <end position="203"/>
    </location>
</feature>
<dbReference type="InterPro" id="IPR001123">
    <property type="entry name" value="LeuE-type"/>
</dbReference>
<keyword evidence="8" id="KW-1185">Reference proteome</keyword>
<name>A0A8J2XUM0_9BACT</name>
<feature type="transmembrane region" description="Helical" evidence="6">
    <location>
        <begin position="76"/>
        <end position="97"/>
    </location>
</feature>
<evidence type="ECO:0000256" key="5">
    <source>
        <dbReference type="ARBA" id="ARBA00023136"/>
    </source>
</evidence>
<evidence type="ECO:0000313" key="7">
    <source>
        <dbReference type="EMBL" id="GGB12583.1"/>
    </source>
</evidence>
<dbReference type="Pfam" id="PF01810">
    <property type="entry name" value="LysE"/>
    <property type="match status" value="1"/>
</dbReference>
<evidence type="ECO:0000256" key="3">
    <source>
        <dbReference type="ARBA" id="ARBA00022692"/>
    </source>
</evidence>
<reference evidence="7" key="2">
    <citation type="submission" date="2020-09" db="EMBL/GenBank/DDBJ databases">
        <authorList>
            <person name="Sun Q."/>
            <person name="Zhou Y."/>
        </authorList>
    </citation>
    <scope>NUCLEOTIDE SEQUENCE</scope>
    <source>
        <strain evidence="7">CGMCC 1.15448</strain>
    </source>
</reference>
<evidence type="ECO:0000313" key="8">
    <source>
        <dbReference type="Proteomes" id="UP000607559"/>
    </source>
</evidence>
<gene>
    <name evidence="7" type="ORF">GCM10011511_40260</name>
</gene>
<evidence type="ECO:0000256" key="2">
    <source>
        <dbReference type="ARBA" id="ARBA00022475"/>
    </source>
</evidence>
<accession>A0A8J2XUM0</accession>
<organism evidence="7 8">
    <name type="scientific">Puia dinghuensis</name>
    <dbReference type="NCBI Taxonomy" id="1792502"/>
    <lineage>
        <taxon>Bacteria</taxon>
        <taxon>Pseudomonadati</taxon>
        <taxon>Bacteroidota</taxon>
        <taxon>Chitinophagia</taxon>
        <taxon>Chitinophagales</taxon>
        <taxon>Chitinophagaceae</taxon>
        <taxon>Puia</taxon>
    </lineage>
</organism>
<sequence length="222" mass="24493">MMKEKIMLFCWAMAISFVGTLPLGTLNLSVANYAFRHDASGAIGFSVAAISVEMLLVRVALVAIKRLERLTNFFRVFGILTSIILLILAFNSLVAAWQMQTFRAGLPFTLLNPMISGFLLSLTNPLHLPFWLGWTAFLRSKKILTDRSGSYNLYIIAIGAGTSAAFCIYGLAGGYLIQLLGSKQVLLNWIVGIALLITAVGQMRNTFFKKWKPAVAYDSNDQ</sequence>
<evidence type="ECO:0008006" key="9">
    <source>
        <dbReference type="Google" id="ProtNLM"/>
    </source>
</evidence>
<keyword evidence="4 6" id="KW-1133">Transmembrane helix</keyword>